<dbReference type="InterPro" id="IPR009030">
    <property type="entry name" value="Growth_fac_rcpt_cys_sf"/>
</dbReference>
<dbReference type="EMBL" id="CAJOBE010000096">
    <property type="protein sequence ID" value="CAF3566976.1"/>
    <property type="molecule type" value="Genomic_DNA"/>
</dbReference>
<keyword evidence="6" id="KW-0694">RNA-binding</keyword>
<evidence type="ECO:0000313" key="13">
    <source>
        <dbReference type="EMBL" id="CAF4062329.1"/>
    </source>
</evidence>
<feature type="compositionally biased region" description="Basic residues" evidence="7">
    <location>
        <begin position="82"/>
        <end position="108"/>
    </location>
</feature>
<proteinExistence type="predicted"/>
<sequence>MSGGRDETVTVFLGDLSRDATKEDVEKTFSYYGKLRNVWLSRSPWGYGFIDFEDQRDAADAVKALDGKMICGSRVRVEFSHGRGRSNRGGGRSRRRSGSRSPRSRKPFSPHDICYECGDRGHYAYDCEIRLRRQRRMRSTSRSRSPRRKGNGNPSRRKGRSRSRSGSSRSGSGRGHSNSRSRSHSRSYSRSRSNSSSQSEERRSHSRTRSRSRYCSNVTSKCVCLPGYGGLMCELDINECAANDRICGSFTCINLPGDYKCDCDFFHSGKRCQKISGIGLFVLIISSIVIILIIGFLILFAIRTFVTYRLSRRVSRERELQLQNPCMATLTTGGMMGDDPLGNGSSYIRPVGHRIYVPMETSFANATRVQASLDDDDKKQISPPPPKYDSSNFDQPIDNIISTEK</sequence>
<feature type="transmembrane region" description="Helical" evidence="8">
    <location>
        <begin position="278"/>
        <end position="306"/>
    </location>
</feature>
<dbReference type="SUPFAM" id="SSF54928">
    <property type="entry name" value="RNA-binding domain, RBD"/>
    <property type="match status" value="1"/>
</dbReference>
<dbReference type="InterPro" id="IPR000152">
    <property type="entry name" value="EGF-type_Asp/Asn_hydroxyl_site"/>
</dbReference>
<dbReference type="InterPro" id="IPR035979">
    <property type="entry name" value="RBD_domain_sf"/>
</dbReference>
<name>A0A819SFU9_9BILA</name>
<evidence type="ECO:0000259" key="9">
    <source>
        <dbReference type="PROSITE" id="PS50026"/>
    </source>
</evidence>
<keyword evidence="8" id="KW-0472">Membrane</keyword>
<dbReference type="PROSITE" id="PS00010">
    <property type="entry name" value="ASX_HYDROXYL"/>
    <property type="match status" value="1"/>
</dbReference>
<evidence type="ECO:0000256" key="4">
    <source>
        <dbReference type="PROSITE-ProRule" id="PRU00047"/>
    </source>
</evidence>
<dbReference type="SUPFAM" id="SSF57184">
    <property type="entry name" value="Growth factor receptor domain"/>
    <property type="match status" value="1"/>
</dbReference>
<reference evidence="13" key="1">
    <citation type="submission" date="2021-02" db="EMBL/GenBank/DDBJ databases">
        <authorList>
            <person name="Nowell W R."/>
        </authorList>
    </citation>
    <scope>NUCLEOTIDE SEQUENCE</scope>
</reference>
<feature type="compositionally biased region" description="Basic residues" evidence="7">
    <location>
        <begin position="177"/>
        <end position="189"/>
    </location>
</feature>
<dbReference type="CDD" id="cd00054">
    <property type="entry name" value="EGF_CA"/>
    <property type="match status" value="1"/>
</dbReference>
<evidence type="ECO:0008006" key="15">
    <source>
        <dbReference type="Google" id="ProtNLM"/>
    </source>
</evidence>
<dbReference type="Gene3D" id="3.30.70.330">
    <property type="match status" value="1"/>
</dbReference>
<dbReference type="CDD" id="cd12373">
    <property type="entry name" value="RRM_SRSF3_like"/>
    <property type="match status" value="1"/>
</dbReference>
<dbReference type="PROSITE" id="PS00022">
    <property type="entry name" value="EGF_1"/>
    <property type="match status" value="1"/>
</dbReference>
<dbReference type="PROSITE" id="PS50158">
    <property type="entry name" value="ZF_CCHC"/>
    <property type="match status" value="1"/>
</dbReference>
<dbReference type="InterPro" id="IPR018097">
    <property type="entry name" value="EGF_Ca-bd_CS"/>
</dbReference>
<feature type="compositionally biased region" description="Basic residues" evidence="7">
    <location>
        <begin position="134"/>
        <end position="163"/>
    </location>
</feature>
<evidence type="ECO:0000256" key="2">
    <source>
        <dbReference type="ARBA" id="ARBA00022737"/>
    </source>
</evidence>
<dbReference type="PROSITE" id="PS50026">
    <property type="entry name" value="EGF_3"/>
    <property type="match status" value="1"/>
</dbReference>
<organism evidence="13 14">
    <name type="scientific">Rotaria sordida</name>
    <dbReference type="NCBI Taxonomy" id="392033"/>
    <lineage>
        <taxon>Eukaryota</taxon>
        <taxon>Metazoa</taxon>
        <taxon>Spiralia</taxon>
        <taxon>Gnathifera</taxon>
        <taxon>Rotifera</taxon>
        <taxon>Eurotatoria</taxon>
        <taxon>Bdelloidea</taxon>
        <taxon>Philodinida</taxon>
        <taxon>Philodinidae</taxon>
        <taxon>Rotaria</taxon>
    </lineage>
</organism>
<dbReference type="Proteomes" id="UP000663836">
    <property type="component" value="Unassembled WGS sequence"/>
</dbReference>
<accession>A0A819SFU9</accession>
<keyword evidence="4" id="KW-0479">Metal-binding</keyword>
<dbReference type="EMBL" id="CAJOBD010006486">
    <property type="protein sequence ID" value="CAF4062329.1"/>
    <property type="molecule type" value="Genomic_DNA"/>
</dbReference>
<dbReference type="InterPro" id="IPR000742">
    <property type="entry name" value="EGF"/>
</dbReference>
<dbReference type="PROSITE" id="PS01187">
    <property type="entry name" value="EGF_CA"/>
    <property type="match status" value="1"/>
</dbReference>
<evidence type="ECO:0000256" key="3">
    <source>
        <dbReference type="ARBA" id="ARBA00023157"/>
    </source>
</evidence>
<keyword evidence="3 5" id="KW-1015">Disulfide bond</keyword>
<feature type="compositionally biased region" description="Low complexity" evidence="7">
    <location>
        <begin position="164"/>
        <end position="176"/>
    </location>
</feature>
<dbReference type="PROSITE" id="PS50102">
    <property type="entry name" value="RRM"/>
    <property type="match status" value="1"/>
</dbReference>
<evidence type="ECO:0000256" key="6">
    <source>
        <dbReference type="PROSITE-ProRule" id="PRU00176"/>
    </source>
</evidence>
<dbReference type="InterPro" id="IPR036875">
    <property type="entry name" value="Znf_CCHC_sf"/>
</dbReference>
<feature type="region of interest" description="Disordered" evidence="7">
    <location>
        <begin position="80"/>
        <end position="112"/>
    </location>
</feature>
<feature type="disulfide bond" evidence="5">
    <location>
        <begin position="263"/>
        <end position="272"/>
    </location>
</feature>
<feature type="region of interest" description="Disordered" evidence="7">
    <location>
        <begin position="134"/>
        <end position="210"/>
    </location>
</feature>
<dbReference type="AlphaFoldDB" id="A0A819SFU9"/>
<evidence type="ECO:0000259" key="11">
    <source>
        <dbReference type="PROSITE" id="PS50158"/>
    </source>
</evidence>
<dbReference type="PANTHER" id="PTHR48034">
    <property type="entry name" value="TRANSFORMER-2 SEX-DETERMINING PROTEIN-RELATED"/>
    <property type="match status" value="1"/>
</dbReference>
<feature type="domain" description="EGF-like" evidence="9">
    <location>
        <begin position="236"/>
        <end position="273"/>
    </location>
</feature>
<dbReference type="Proteomes" id="UP000663874">
    <property type="component" value="Unassembled WGS sequence"/>
</dbReference>
<evidence type="ECO:0000313" key="12">
    <source>
        <dbReference type="EMBL" id="CAF3566976.1"/>
    </source>
</evidence>
<feature type="region of interest" description="Disordered" evidence="7">
    <location>
        <begin position="370"/>
        <end position="405"/>
    </location>
</feature>
<dbReference type="InterPro" id="IPR001878">
    <property type="entry name" value="Znf_CCHC"/>
</dbReference>
<dbReference type="InterPro" id="IPR012677">
    <property type="entry name" value="Nucleotide-bd_a/b_plait_sf"/>
</dbReference>
<keyword evidence="2" id="KW-0677">Repeat</keyword>
<protein>
    <recommendedName>
        <fullName evidence="15">Serine/arginine-rich splicing factor 7</fullName>
    </recommendedName>
</protein>
<dbReference type="GO" id="GO:0003723">
    <property type="term" value="F:RNA binding"/>
    <property type="evidence" value="ECO:0007669"/>
    <property type="project" value="UniProtKB-UniRule"/>
</dbReference>
<evidence type="ECO:0000256" key="8">
    <source>
        <dbReference type="SAM" id="Phobius"/>
    </source>
</evidence>
<comment type="caution">
    <text evidence="5">Lacks conserved residue(s) required for the propagation of feature annotation.</text>
</comment>
<dbReference type="SMART" id="SM00179">
    <property type="entry name" value="EGF_CA"/>
    <property type="match status" value="1"/>
</dbReference>
<dbReference type="InterPro" id="IPR050441">
    <property type="entry name" value="RBM"/>
</dbReference>
<dbReference type="SUPFAM" id="SSF57756">
    <property type="entry name" value="Retrovirus zinc finger-like domains"/>
    <property type="match status" value="1"/>
</dbReference>
<dbReference type="Gene3D" id="4.10.60.10">
    <property type="entry name" value="Zinc finger, CCHC-type"/>
    <property type="match status" value="1"/>
</dbReference>
<dbReference type="GO" id="GO:0008270">
    <property type="term" value="F:zinc ion binding"/>
    <property type="evidence" value="ECO:0007669"/>
    <property type="project" value="UniProtKB-KW"/>
</dbReference>
<keyword evidence="8" id="KW-0812">Transmembrane</keyword>
<evidence type="ECO:0000256" key="7">
    <source>
        <dbReference type="SAM" id="MobiDB-lite"/>
    </source>
</evidence>
<feature type="domain" description="CCHC-type" evidence="11">
    <location>
        <begin position="114"/>
        <end position="127"/>
    </location>
</feature>
<evidence type="ECO:0000256" key="1">
    <source>
        <dbReference type="ARBA" id="ARBA00022536"/>
    </source>
</evidence>
<comment type="caution">
    <text evidence="13">The sequence shown here is derived from an EMBL/GenBank/DDBJ whole genome shotgun (WGS) entry which is preliminary data.</text>
</comment>
<evidence type="ECO:0000259" key="10">
    <source>
        <dbReference type="PROSITE" id="PS50102"/>
    </source>
</evidence>
<dbReference type="SMART" id="SM00360">
    <property type="entry name" value="RRM"/>
    <property type="match status" value="1"/>
</dbReference>
<keyword evidence="8" id="KW-1133">Transmembrane helix</keyword>
<evidence type="ECO:0000313" key="14">
    <source>
        <dbReference type="Proteomes" id="UP000663836"/>
    </source>
</evidence>
<dbReference type="Gene3D" id="2.10.25.10">
    <property type="entry name" value="Laminin"/>
    <property type="match status" value="1"/>
</dbReference>
<keyword evidence="4" id="KW-0862">Zinc</keyword>
<evidence type="ECO:0000256" key="5">
    <source>
        <dbReference type="PROSITE-ProRule" id="PRU00076"/>
    </source>
</evidence>
<dbReference type="Pfam" id="PF00076">
    <property type="entry name" value="RRM_1"/>
    <property type="match status" value="1"/>
</dbReference>
<feature type="compositionally biased region" description="Polar residues" evidence="7">
    <location>
        <begin position="389"/>
        <end position="405"/>
    </location>
</feature>
<gene>
    <name evidence="12" type="ORF">FNK824_LOCUS1744</name>
    <name evidence="13" type="ORF">JBS370_LOCUS29668</name>
</gene>
<dbReference type="FunFam" id="3.30.70.330:FF:001074">
    <property type="entry name" value="Splicing factor, arginine/serine-rich 7"/>
    <property type="match status" value="1"/>
</dbReference>
<dbReference type="GO" id="GO:0005509">
    <property type="term" value="F:calcium ion binding"/>
    <property type="evidence" value="ECO:0007669"/>
    <property type="project" value="InterPro"/>
</dbReference>
<keyword evidence="1 5" id="KW-0245">EGF-like domain</keyword>
<feature type="domain" description="RRM" evidence="10">
    <location>
        <begin position="9"/>
        <end position="82"/>
    </location>
</feature>
<dbReference type="InterPro" id="IPR000504">
    <property type="entry name" value="RRM_dom"/>
</dbReference>
<keyword evidence="4" id="KW-0863">Zinc-finger</keyword>
<dbReference type="InterPro" id="IPR001881">
    <property type="entry name" value="EGF-like_Ca-bd_dom"/>
</dbReference>